<dbReference type="InterPro" id="IPR036523">
    <property type="entry name" value="SurE-like_sf"/>
</dbReference>
<dbReference type="EMBL" id="AUZY01004335">
    <property type="protein sequence ID" value="EQD63837.1"/>
    <property type="molecule type" value="Genomic_DNA"/>
</dbReference>
<organism evidence="5">
    <name type="scientific">mine drainage metagenome</name>
    <dbReference type="NCBI Taxonomy" id="410659"/>
    <lineage>
        <taxon>unclassified sequences</taxon>
        <taxon>metagenomes</taxon>
        <taxon>ecological metagenomes</taxon>
    </lineage>
</organism>
<dbReference type="InterPro" id="IPR002828">
    <property type="entry name" value="SurE-like_Pase/nucleotidase"/>
</dbReference>
<evidence type="ECO:0000256" key="3">
    <source>
        <dbReference type="ARBA" id="ARBA00022801"/>
    </source>
</evidence>
<comment type="caution">
    <text evidence="5">The sequence shown here is derived from an EMBL/GenBank/DDBJ whole genome shotgun (WGS) entry which is preliminary data.</text>
</comment>
<evidence type="ECO:0000256" key="1">
    <source>
        <dbReference type="ARBA" id="ARBA00011062"/>
    </source>
</evidence>
<evidence type="ECO:0000313" key="5">
    <source>
        <dbReference type="EMBL" id="EQD63837.1"/>
    </source>
</evidence>
<gene>
    <name evidence="5" type="ORF">B1B_06830</name>
</gene>
<feature type="non-terminal residue" evidence="5">
    <location>
        <position position="158"/>
    </location>
</feature>
<keyword evidence="3" id="KW-0378">Hydrolase</keyword>
<sequence length="158" mass="16393">MRILLTNDDGVGAPGIAVLARALTRWIERGPSSEIREVVIVAPDVNYSGMSAAVGDVFDHPSVRYRRHRIAGAEKIPTYGLEAPPALCALLGALGSFDHQPDLVLSGINAGANVGRSVLHSGTVGAILTAAQLGLSGMAISVQWGEEVHYDTAAAVAV</sequence>
<dbReference type="Gene3D" id="3.40.1210.10">
    <property type="entry name" value="Survival protein SurE-like phosphatase/nucleotidase"/>
    <property type="match status" value="1"/>
</dbReference>
<feature type="domain" description="Survival protein SurE-like phosphatase/nucleotidase" evidence="4">
    <location>
        <begin position="3"/>
        <end position="157"/>
    </location>
</feature>
<dbReference type="PANTHER" id="PTHR30457">
    <property type="entry name" value="5'-NUCLEOTIDASE SURE"/>
    <property type="match status" value="1"/>
</dbReference>
<dbReference type="PANTHER" id="PTHR30457:SF0">
    <property type="entry name" value="PHOSPHATASE, PUTATIVE (AFU_ORTHOLOGUE AFUA_4G01070)-RELATED"/>
    <property type="match status" value="1"/>
</dbReference>
<comment type="similarity">
    <text evidence="1">Belongs to the SurE nucleotidase family.</text>
</comment>
<evidence type="ECO:0000259" key="4">
    <source>
        <dbReference type="Pfam" id="PF01975"/>
    </source>
</evidence>
<protein>
    <submittedName>
        <fullName evidence="5">Stationary phase survival protein SurE</fullName>
    </submittedName>
</protein>
<accession>T1B1W1</accession>
<dbReference type="InterPro" id="IPR030048">
    <property type="entry name" value="SurE"/>
</dbReference>
<reference evidence="5" key="1">
    <citation type="submission" date="2013-08" db="EMBL/GenBank/DDBJ databases">
        <authorList>
            <person name="Mendez C."/>
            <person name="Richter M."/>
            <person name="Ferrer M."/>
            <person name="Sanchez J."/>
        </authorList>
    </citation>
    <scope>NUCLEOTIDE SEQUENCE</scope>
</reference>
<reference evidence="5" key="2">
    <citation type="journal article" date="2014" name="ISME J.">
        <title>Microbial stratification in low pH oxic and suboxic macroscopic growths along an acid mine drainage.</title>
        <authorList>
            <person name="Mendez-Garcia C."/>
            <person name="Mesa V."/>
            <person name="Sprenger R.R."/>
            <person name="Richter M."/>
            <person name="Diez M.S."/>
            <person name="Solano J."/>
            <person name="Bargiela R."/>
            <person name="Golyshina O.V."/>
            <person name="Manteca A."/>
            <person name="Ramos J.L."/>
            <person name="Gallego J.R."/>
            <person name="Llorente I."/>
            <person name="Martins Dos Santos V.A."/>
            <person name="Jensen O.N."/>
            <person name="Pelaez A.I."/>
            <person name="Sanchez J."/>
            <person name="Ferrer M."/>
        </authorList>
    </citation>
    <scope>NUCLEOTIDE SEQUENCE</scope>
</reference>
<proteinExistence type="inferred from homology"/>
<evidence type="ECO:0000256" key="2">
    <source>
        <dbReference type="ARBA" id="ARBA00022723"/>
    </source>
</evidence>
<dbReference type="GO" id="GO:0008252">
    <property type="term" value="F:nucleotidase activity"/>
    <property type="evidence" value="ECO:0007669"/>
    <property type="project" value="InterPro"/>
</dbReference>
<dbReference type="AlphaFoldDB" id="T1B1W1"/>
<dbReference type="SUPFAM" id="SSF64167">
    <property type="entry name" value="SurE-like"/>
    <property type="match status" value="1"/>
</dbReference>
<name>T1B1W1_9ZZZZ</name>
<dbReference type="Pfam" id="PF01975">
    <property type="entry name" value="SurE"/>
    <property type="match status" value="1"/>
</dbReference>
<keyword evidence="2" id="KW-0479">Metal-binding</keyword>
<dbReference type="GO" id="GO:0046872">
    <property type="term" value="F:metal ion binding"/>
    <property type="evidence" value="ECO:0007669"/>
    <property type="project" value="UniProtKB-KW"/>
</dbReference>